<proteinExistence type="predicted"/>
<feature type="region of interest" description="Disordered" evidence="1">
    <location>
        <begin position="1"/>
        <end position="22"/>
    </location>
</feature>
<dbReference type="EMBL" id="KN817541">
    <property type="protein sequence ID" value="KJA23695.1"/>
    <property type="molecule type" value="Genomic_DNA"/>
</dbReference>
<accession>A0A0D2PW56</accession>
<dbReference type="InterPro" id="IPR016181">
    <property type="entry name" value="Acyl_CoA_acyltransferase"/>
</dbReference>
<evidence type="ECO:0000313" key="3">
    <source>
        <dbReference type="EMBL" id="KJA23695.1"/>
    </source>
</evidence>
<dbReference type="GO" id="GO:0016747">
    <property type="term" value="F:acyltransferase activity, transferring groups other than amino-acyl groups"/>
    <property type="evidence" value="ECO:0007669"/>
    <property type="project" value="InterPro"/>
</dbReference>
<dbReference type="Pfam" id="PF00583">
    <property type="entry name" value="Acetyltransf_1"/>
    <property type="match status" value="1"/>
</dbReference>
<dbReference type="OrthoDB" id="630895at2759"/>
<dbReference type="CDD" id="cd04301">
    <property type="entry name" value="NAT_SF"/>
    <property type="match status" value="1"/>
</dbReference>
<gene>
    <name evidence="3" type="ORF">HYPSUDRAFT_137420</name>
</gene>
<dbReference type="AlphaFoldDB" id="A0A0D2PW56"/>
<evidence type="ECO:0000259" key="2">
    <source>
        <dbReference type="PROSITE" id="PS51186"/>
    </source>
</evidence>
<name>A0A0D2PW56_HYPSF</name>
<sequence length="145" mass="15931">MPASPASTVPADPAPTGTQAPAGRVAWAHDAPRFVGFTVLWAFPERGVRHSLFSLVLLPEAQGKGIGTAVTRFVLEHAFVHLYMHRISLAVFEGNDAALAVYRKCGFVEEGRIRKVNWFAGQWKDEINMGILVEDWTEMKKAAGI</sequence>
<dbReference type="SUPFAM" id="SSF55729">
    <property type="entry name" value="Acyl-CoA N-acyltransferases (Nat)"/>
    <property type="match status" value="1"/>
</dbReference>
<reference evidence="4" key="1">
    <citation type="submission" date="2014-04" db="EMBL/GenBank/DDBJ databases">
        <title>Evolutionary Origins and Diversification of the Mycorrhizal Mutualists.</title>
        <authorList>
            <consortium name="DOE Joint Genome Institute"/>
            <consortium name="Mycorrhizal Genomics Consortium"/>
            <person name="Kohler A."/>
            <person name="Kuo A."/>
            <person name="Nagy L.G."/>
            <person name="Floudas D."/>
            <person name="Copeland A."/>
            <person name="Barry K.W."/>
            <person name="Cichocki N."/>
            <person name="Veneault-Fourrey C."/>
            <person name="LaButti K."/>
            <person name="Lindquist E.A."/>
            <person name="Lipzen A."/>
            <person name="Lundell T."/>
            <person name="Morin E."/>
            <person name="Murat C."/>
            <person name="Riley R."/>
            <person name="Ohm R."/>
            <person name="Sun H."/>
            <person name="Tunlid A."/>
            <person name="Henrissat B."/>
            <person name="Grigoriev I.V."/>
            <person name="Hibbett D.S."/>
            <person name="Martin F."/>
        </authorList>
    </citation>
    <scope>NUCLEOTIDE SEQUENCE [LARGE SCALE GENOMIC DNA]</scope>
    <source>
        <strain evidence="4">FD-334 SS-4</strain>
    </source>
</reference>
<keyword evidence="4" id="KW-1185">Reference proteome</keyword>
<dbReference type="InterPro" id="IPR000182">
    <property type="entry name" value="GNAT_dom"/>
</dbReference>
<evidence type="ECO:0000256" key="1">
    <source>
        <dbReference type="SAM" id="MobiDB-lite"/>
    </source>
</evidence>
<evidence type="ECO:0000313" key="4">
    <source>
        <dbReference type="Proteomes" id="UP000054270"/>
    </source>
</evidence>
<protein>
    <recommendedName>
        <fullName evidence="2">N-acetyltransferase domain-containing protein</fullName>
    </recommendedName>
</protein>
<dbReference type="PANTHER" id="PTHR43415">
    <property type="entry name" value="SPERMIDINE N(1)-ACETYLTRANSFERASE"/>
    <property type="match status" value="1"/>
</dbReference>
<dbReference type="Gene3D" id="3.40.630.30">
    <property type="match status" value="1"/>
</dbReference>
<organism evidence="3 4">
    <name type="scientific">Hypholoma sublateritium (strain FD-334 SS-4)</name>
    <dbReference type="NCBI Taxonomy" id="945553"/>
    <lineage>
        <taxon>Eukaryota</taxon>
        <taxon>Fungi</taxon>
        <taxon>Dikarya</taxon>
        <taxon>Basidiomycota</taxon>
        <taxon>Agaricomycotina</taxon>
        <taxon>Agaricomycetes</taxon>
        <taxon>Agaricomycetidae</taxon>
        <taxon>Agaricales</taxon>
        <taxon>Agaricineae</taxon>
        <taxon>Strophariaceae</taxon>
        <taxon>Hypholoma</taxon>
    </lineage>
</organism>
<feature type="domain" description="N-acetyltransferase" evidence="2">
    <location>
        <begin position="1"/>
        <end position="134"/>
    </location>
</feature>
<dbReference type="PROSITE" id="PS51186">
    <property type="entry name" value="GNAT"/>
    <property type="match status" value="1"/>
</dbReference>
<dbReference type="Proteomes" id="UP000054270">
    <property type="component" value="Unassembled WGS sequence"/>
</dbReference>
<dbReference type="PANTHER" id="PTHR43415:SF3">
    <property type="entry name" value="GNAT-FAMILY ACETYLTRANSFERASE"/>
    <property type="match status" value="1"/>
</dbReference>